<evidence type="ECO:0000313" key="4">
    <source>
        <dbReference type="Proteomes" id="UP000559256"/>
    </source>
</evidence>
<dbReference type="Proteomes" id="UP000559256">
    <property type="component" value="Unassembled WGS sequence"/>
</dbReference>
<proteinExistence type="predicted"/>
<comment type="caution">
    <text evidence="3">The sequence shown here is derived from an EMBL/GenBank/DDBJ whole genome shotgun (WGS) entry which is preliminary data.</text>
</comment>
<evidence type="ECO:0000259" key="2">
    <source>
        <dbReference type="Pfam" id="PF20152"/>
    </source>
</evidence>
<dbReference type="EMBL" id="JAACJM010000250">
    <property type="protein sequence ID" value="KAF5334865.1"/>
    <property type="molecule type" value="Genomic_DNA"/>
</dbReference>
<dbReference type="Pfam" id="PF20152">
    <property type="entry name" value="DUF6534"/>
    <property type="match status" value="1"/>
</dbReference>
<sequence length="349" mass="37999">MFLLGSYISGMGRSFPRLHYTIVTHTFAKKLSAGSVNPQGYGHGIMDSGHMSSDSVHRRRLLVGISSRTFPTTEQHLSFFGAWSFKLISVVSSASSLNGTIPSSFNVSSSLDCLLLSFFAHRVWILSKNTYLTMIIVILASIHFGLGIVFTVGSFQRTSALQLDDLIWVTVAGLGSGAAADLLIAGSLCYYLSKTRTGFRRTDSLISSLILWSITTGLLTSILDLVVIVTFSTLTDTWIWEAIFFVAGKCYVNSLLASLSGFSPKSRTDFFRGKAAHRQGSEFVQFTPGPSEALGNYRSGSEPSHVVIAIQRDTVYQADYENTSTAEYAVSTPISKVPQVLERGAVHTV</sequence>
<feature type="domain" description="DUF6534" evidence="2">
    <location>
        <begin position="178"/>
        <end position="259"/>
    </location>
</feature>
<keyword evidence="4" id="KW-1185">Reference proteome</keyword>
<protein>
    <recommendedName>
        <fullName evidence="2">DUF6534 domain-containing protein</fullName>
    </recommendedName>
</protein>
<feature type="transmembrane region" description="Helical" evidence="1">
    <location>
        <begin position="167"/>
        <end position="193"/>
    </location>
</feature>
<feature type="transmembrane region" description="Helical" evidence="1">
    <location>
        <begin position="238"/>
        <end position="262"/>
    </location>
</feature>
<keyword evidence="1" id="KW-0812">Transmembrane</keyword>
<name>A0A8H5C428_9AGAR</name>
<evidence type="ECO:0000256" key="1">
    <source>
        <dbReference type="SAM" id="Phobius"/>
    </source>
</evidence>
<keyword evidence="1" id="KW-0472">Membrane</keyword>
<dbReference type="OrthoDB" id="2738831at2759"/>
<dbReference type="PANTHER" id="PTHR40465:SF1">
    <property type="entry name" value="DUF6534 DOMAIN-CONTAINING PROTEIN"/>
    <property type="match status" value="1"/>
</dbReference>
<gene>
    <name evidence="3" type="ORF">D9758_014271</name>
</gene>
<feature type="transmembrane region" description="Helical" evidence="1">
    <location>
        <begin position="131"/>
        <end position="155"/>
    </location>
</feature>
<keyword evidence="1" id="KW-1133">Transmembrane helix</keyword>
<dbReference type="PANTHER" id="PTHR40465">
    <property type="entry name" value="CHROMOSOME 1, WHOLE GENOME SHOTGUN SEQUENCE"/>
    <property type="match status" value="1"/>
</dbReference>
<reference evidence="3 4" key="1">
    <citation type="journal article" date="2020" name="ISME J.">
        <title>Uncovering the hidden diversity of litter-decomposition mechanisms in mushroom-forming fungi.</title>
        <authorList>
            <person name="Floudas D."/>
            <person name="Bentzer J."/>
            <person name="Ahren D."/>
            <person name="Johansson T."/>
            <person name="Persson P."/>
            <person name="Tunlid A."/>
        </authorList>
    </citation>
    <scope>NUCLEOTIDE SEQUENCE [LARGE SCALE GENOMIC DNA]</scope>
    <source>
        <strain evidence="3 4">CBS 291.85</strain>
    </source>
</reference>
<accession>A0A8H5C428</accession>
<dbReference type="AlphaFoldDB" id="A0A8H5C428"/>
<evidence type="ECO:0000313" key="3">
    <source>
        <dbReference type="EMBL" id="KAF5334865.1"/>
    </source>
</evidence>
<feature type="transmembrane region" description="Helical" evidence="1">
    <location>
        <begin position="205"/>
        <end position="232"/>
    </location>
</feature>
<dbReference type="InterPro" id="IPR045339">
    <property type="entry name" value="DUF6534"/>
</dbReference>
<organism evidence="3 4">
    <name type="scientific">Tetrapyrgos nigripes</name>
    <dbReference type="NCBI Taxonomy" id="182062"/>
    <lineage>
        <taxon>Eukaryota</taxon>
        <taxon>Fungi</taxon>
        <taxon>Dikarya</taxon>
        <taxon>Basidiomycota</taxon>
        <taxon>Agaricomycotina</taxon>
        <taxon>Agaricomycetes</taxon>
        <taxon>Agaricomycetidae</taxon>
        <taxon>Agaricales</taxon>
        <taxon>Marasmiineae</taxon>
        <taxon>Marasmiaceae</taxon>
        <taxon>Tetrapyrgos</taxon>
    </lineage>
</organism>